<dbReference type="InterPro" id="IPR045291">
    <property type="entry name" value="Complex1_LYR_LYRM9"/>
</dbReference>
<name>A0AAN9AJL2_9CAEN</name>
<accession>A0AAN9AJL2</accession>
<organism evidence="4 5">
    <name type="scientific">Littorina saxatilis</name>
    <dbReference type="NCBI Taxonomy" id="31220"/>
    <lineage>
        <taxon>Eukaryota</taxon>
        <taxon>Metazoa</taxon>
        <taxon>Spiralia</taxon>
        <taxon>Lophotrochozoa</taxon>
        <taxon>Mollusca</taxon>
        <taxon>Gastropoda</taxon>
        <taxon>Caenogastropoda</taxon>
        <taxon>Littorinimorpha</taxon>
        <taxon>Littorinoidea</taxon>
        <taxon>Littorinidae</taxon>
        <taxon>Littorina</taxon>
    </lineage>
</organism>
<sequence length="68" mass="8223">MNVQTPVQLYRHLLRCVKKLPKESQDYYKNYARQGFNSHADEPDNERIKQIIQRALEDADWIVKKYTK</sequence>
<dbReference type="InterPro" id="IPR008011">
    <property type="entry name" value="Complex1_LYR_dom"/>
</dbReference>
<dbReference type="Proteomes" id="UP001374579">
    <property type="component" value="Unassembled WGS sequence"/>
</dbReference>
<evidence type="ECO:0000259" key="3">
    <source>
        <dbReference type="Pfam" id="PF05347"/>
    </source>
</evidence>
<keyword evidence="5" id="KW-1185">Reference proteome</keyword>
<evidence type="ECO:0000256" key="2">
    <source>
        <dbReference type="ARBA" id="ARBA00026234"/>
    </source>
</evidence>
<protein>
    <recommendedName>
        <fullName evidence="2">LYR motif-containing protein 9</fullName>
    </recommendedName>
</protein>
<dbReference type="Pfam" id="PF05347">
    <property type="entry name" value="Complex1_LYR"/>
    <property type="match status" value="1"/>
</dbReference>
<evidence type="ECO:0000313" key="4">
    <source>
        <dbReference type="EMBL" id="KAK7088045.1"/>
    </source>
</evidence>
<feature type="domain" description="Complex 1 LYR protein" evidence="3">
    <location>
        <begin position="5"/>
        <end position="60"/>
    </location>
</feature>
<comment type="caution">
    <text evidence="4">The sequence shown here is derived from an EMBL/GenBank/DDBJ whole genome shotgun (WGS) entry which is preliminary data.</text>
</comment>
<gene>
    <name evidence="4" type="ORF">V1264_022017</name>
</gene>
<comment type="similarity">
    <text evidence="1">Belongs to the complex I LYR family. LYRM9 subfamily.</text>
</comment>
<dbReference type="CDD" id="cd20269">
    <property type="entry name" value="Complex1_LYR_LYRM9"/>
    <property type="match status" value="1"/>
</dbReference>
<reference evidence="4 5" key="1">
    <citation type="submission" date="2024-02" db="EMBL/GenBank/DDBJ databases">
        <title>Chromosome-scale genome assembly of the rough periwinkle Littorina saxatilis.</title>
        <authorList>
            <person name="De Jode A."/>
            <person name="Faria R."/>
            <person name="Formenti G."/>
            <person name="Sims Y."/>
            <person name="Smith T.P."/>
            <person name="Tracey A."/>
            <person name="Wood J.M.D."/>
            <person name="Zagrodzka Z.B."/>
            <person name="Johannesson K."/>
            <person name="Butlin R.K."/>
            <person name="Leder E.H."/>
        </authorList>
    </citation>
    <scope>NUCLEOTIDE SEQUENCE [LARGE SCALE GENOMIC DNA]</scope>
    <source>
        <strain evidence="4">Snail1</strain>
        <tissue evidence="4">Muscle</tissue>
    </source>
</reference>
<dbReference type="EMBL" id="JBAMIC010004070">
    <property type="protein sequence ID" value="KAK7088045.1"/>
    <property type="molecule type" value="Genomic_DNA"/>
</dbReference>
<dbReference type="PANTHER" id="PTHR47061">
    <property type="entry name" value="LYR MOTIF-CONTAINING PROTEIN 9"/>
    <property type="match status" value="1"/>
</dbReference>
<proteinExistence type="inferred from homology"/>
<dbReference type="PANTHER" id="PTHR47061:SF1">
    <property type="entry name" value="LYR MOTIF-CONTAINING PROTEIN 9"/>
    <property type="match status" value="1"/>
</dbReference>
<dbReference type="AlphaFoldDB" id="A0AAN9AJL2"/>
<evidence type="ECO:0000313" key="5">
    <source>
        <dbReference type="Proteomes" id="UP001374579"/>
    </source>
</evidence>
<evidence type="ECO:0000256" key="1">
    <source>
        <dbReference type="ARBA" id="ARBA00025757"/>
    </source>
</evidence>
<dbReference type="InterPro" id="IPR052151">
    <property type="entry name" value="Complex_I_LYR"/>
</dbReference>